<evidence type="ECO:0000313" key="4">
    <source>
        <dbReference type="Proteomes" id="UP000004322"/>
    </source>
</evidence>
<evidence type="ECO:0000313" key="3">
    <source>
        <dbReference type="EMBL" id="EHI75470.1"/>
    </source>
</evidence>
<dbReference type="STRING" id="873449.STRCR_1427"/>
<dbReference type="PANTHER" id="PTHR35936">
    <property type="entry name" value="MEMBRANE-BOUND LYTIC MUREIN TRANSGLYCOSYLASE F"/>
    <property type="match status" value="1"/>
</dbReference>
<evidence type="ECO:0000259" key="2">
    <source>
        <dbReference type="SMART" id="SM00062"/>
    </source>
</evidence>
<name>G5JNH2_STRCG</name>
<dbReference type="CDD" id="cd13710">
    <property type="entry name" value="PBP2_TcyK"/>
    <property type="match status" value="1"/>
</dbReference>
<dbReference type="eggNOG" id="COG0834">
    <property type="taxonomic scope" value="Bacteria"/>
</dbReference>
<dbReference type="PANTHER" id="PTHR35936:SF19">
    <property type="entry name" value="AMINO-ACID-BINDING PROTEIN YXEM-RELATED"/>
    <property type="match status" value="1"/>
</dbReference>
<dbReference type="RefSeq" id="WP_004229903.1">
    <property type="nucleotide sequence ID" value="NZ_AEUV02000002.1"/>
</dbReference>
<dbReference type="EMBL" id="AEUV02000002">
    <property type="protein sequence ID" value="EHI75470.1"/>
    <property type="molecule type" value="Genomic_DNA"/>
</dbReference>
<evidence type="ECO:0000256" key="1">
    <source>
        <dbReference type="ARBA" id="ARBA00022729"/>
    </source>
</evidence>
<dbReference type="Proteomes" id="UP000004322">
    <property type="component" value="Unassembled WGS sequence"/>
</dbReference>
<dbReference type="AlphaFoldDB" id="G5JNH2"/>
<dbReference type="OrthoDB" id="8613538at2"/>
<gene>
    <name evidence="3" type="ORF">STRCR_1427</name>
</gene>
<accession>G5JNH2</accession>
<sequence>MRFKKLLGLVGLGLSLVFIVSGCSKASSGKRTVTFATVGTTRPFSYQNKQGKLTGFDVELAREIFKGSKDYRLKIQQIEGDNIYSGLDSAKFDFVGNNLSYTKERGKKYLYSYPTAATPSVLVVPKDSAIKSFDDIGGHTSPVVQGTTGASQLEDFNKKHPDNPAKLKYSEENITQMLTGLNDGKYDFKIFDAPSVNSIIKSQGLTNLKTIDLKSSEKPYIYYLFTSDNKDLQAFVNKRIKALQKGGTLDRLNKKFLGGDYAPSSKDLVVPNKSK</sequence>
<dbReference type="InterPro" id="IPR001638">
    <property type="entry name" value="Solute-binding_3/MltF_N"/>
</dbReference>
<dbReference type="SMART" id="SM00062">
    <property type="entry name" value="PBPb"/>
    <property type="match status" value="1"/>
</dbReference>
<proteinExistence type="predicted"/>
<organism evidence="3 4">
    <name type="scientific">Streptococcus criceti HS-6</name>
    <dbReference type="NCBI Taxonomy" id="873449"/>
    <lineage>
        <taxon>Bacteria</taxon>
        <taxon>Bacillati</taxon>
        <taxon>Bacillota</taxon>
        <taxon>Bacilli</taxon>
        <taxon>Lactobacillales</taxon>
        <taxon>Streptococcaceae</taxon>
        <taxon>Streptococcus</taxon>
    </lineage>
</organism>
<dbReference type="Gene3D" id="3.40.190.10">
    <property type="entry name" value="Periplasmic binding protein-like II"/>
    <property type="match status" value="2"/>
</dbReference>
<keyword evidence="4" id="KW-1185">Reference proteome</keyword>
<keyword evidence="1" id="KW-0732">Signal</keyword>
<dbReference type="PROSITE" id="PS51257">
    <property type="entry name" value="PROKAR_LIPOPROTEIN"/>
    <property type="match status" value="1"/>
</dbReference>
<protein>
    <submittedName>
        <fullName evidence="3">ABC transporter, substrate-binding protein</fullName>
    </submittedName>
</protein>
<feature type="domain" description="Solute-binding protein family 3/N-terminal" evidence="2">
    <location>
        <begin position="32"/>
        <end position="260"/>
    </location>
</feature>
<dbReference type="Pfam" id="PF00497">
    <property type="entry name" value="SBP_bac_3"/>
    <property type="match status" value="1"/>
</dbReference>
<reference evidence="3" key="1">
    <citation type="submission" date="2011-07" db="EMBL/GenBank/DDBJ databases">
        <authorList>
            <person name="Stanhope M.J."/>
            <person name="Durkin A.S."/>
            <person name="Hostetler J."/>
            <person name="Kim M."/>
            <person name="Radune D."/>
            <person name="Singh I."/>
            <person name="Town C.D."/>
        </authorList>
    </citation>
    <scope>NUCLEOTIDE SEQUENCE [LARGE SCALE GENOMIC DNA]</scope>
    <source>
        <strain evidence="3">HS-6</strain>
    </source>
</reference>
<comment type="caution">
    <text evidence="3">The sequence shown here is derived from an EMBL/GenBank/DDBJ whole genome shotgun (WGS) entry which is preliminary data.</text>
</comment>
<dbReference type="SUPFAM" id="SSF53850">
    <property type="entry name" value="Periplasmic binding protein-like II"/>
    <property type="match status" value="1"/>
</dbReference>